<evidence type="ECO:0000313" key="5">
    <source>
        <dbReference type="Proteomes" id="UP000284706"/>
    </source>
</evidence>
<gene>
    <name evidence="4" type="ORF">CVT26_005151</name>
</gene>
<dbReference type="PANTHER" id="PTHR22847:SF741">
    <property type="entry name" value="E3 UBIQUITIN LIGASE COMPLEX SCF SUBUNIT SCONB-RELATED"/>
    <property type="match status" value="1"/>
</dbReference>
<dbReference type="PANTHER" id="PTHR22847">
    <property type="entry name" value="WD40 REPEAT PROTEIN"/>
    <property type="match status" value="1"/>
</dbReference>
<proteinExistence type="predicted"/>
<keyword evidence="1 3" id="KW-0853">WD repeat</keyword>
<dbReference type="STRING" id="231916.A0A409WIY0"/>
<dbReference type="SUPFAM" id="SSF50998">
    <property type="entry name" value="Quinoprotein alcohol dehydrogenase-like"/>
    <property type="match status" value="1"/>
</dbReference>
<dbReference type="SMART" id="SM00320">
    <property type="entry name" value="WD40"/>
    <property type="match status" value="2"/>
</dbReference>
<feature type="repeat" description="WD" evidence="3">
    <location>
        <begin position="201"/>
        <end position="222"/>
    </location>
</feature>
<sequence length="426" mass="47870">MSTSTLPSTWEEPRQFSLPLPFDPDLITPELLLACSSTHVALGHSNRIYVYSSPTFDLVHVLGTEDLSNQQSFQIHGEILVVKCRNNDPLDDSTEGCCLYFWDLSSGLSIGTVVMTDYYYNASVSIPETESVDREENGERVQEEWPKIPTLIVCSRRGLFLRIYSILRHSVTSNSASMELAKTISPIHGARHHASMRRTAVTGGDDATIRVWDIVTGECRMVLIGHRSCGESIHLDETRICSSSNDHTARIWDRHSGDCLHILNVAPFYSVRAFTMDATPSHLVTKSYIPGPGGGHNILIWDSVSGTLAHRISDQKASCLGPILRSGERTVVTWEVNEDSGIDCLKIWDMRSGRVLASYPNVPRSLYLRFRSHDRFLVAVIEQDKKRVLMVWNFAFDRCSEDNRLEGKLARTMSRIDKADISVIKE</sequence>
<evidence type="ECO:0000256" key="1">
    <source>
        <dbReference type="ARBA" id="ARBA00022574"/>
    </source>
</evidence>
<name>A0A409WIY0_9AGAR</name>
<dbReference type="Proteomes" id="UP000284706">
    <property type="component" value="Unassembled WGS sequence"/>
</dbReference>
<dbReference type="InterPro" id="IPR011047">
    <property type="entry name" value="Quinoprotein_ADH-like_sf"/>
</dbReference>
<dbReference type="EMBL" id="NHYE01005049">
    <property type="protein sequence ID" value="PPQ78478.1"/>
    <property type="molecule type" value="Genomic_DNA"/>
</dbReference>
<dbReference type="OrthoDB" id="10257301at2759"/>
<dbReference type="AlphaFoldDB" id="A0A409WIY0"/>
<dbReference type="Pfam" id="PF00400">
    <property type="entry name" value="WD40"/>
    <property type="match status" value="2"/>
</dbReference>
<keyword evidence="5" id="KW-1185">Reference proteome</keyword>
<dbReference type="Gene3D" id="2.130.10.10">
    <property type="entry name" value="YVTN repeat-like/Quinoprotein amine dehydrogenase"/>
    <property type="match status" value="1"/>
</dbReference>
<protein>
    <submittedName>
        <fullName evidence="4">Uncharacterized protein</fullName>
    </submittedName>
</protein>
<evidence type="ECO:0000313" key="4">
    <source>
        <dbReference type="EMBL" id="PPQ78478.1"/>
    </source>
</evidence>
<evidence type="ECO:0000256" key="3">
    <source>
        <dbReference type="PROSITE-ProRule" id="PRU00221"/>
    </source>
</evidence>
<accession>A0A409WIY0</accession>
<dbReference type="PROSITE" id="PS50082">
    <property type="entry name" value="WD_REPEATS_2"/>
    <property type="match status" value="1"/>
</dbReference>
<organism evidence="4 5">
    <name type="scientific">Gymnopilus dilepis</name>
    <dbReference type="NCBI Taxonomy" id="231916"/>
    <lineage>
        <taxon>Eukaryota</taxon>
        <taxon>Fungi</taxon>
        <taxon>Dikarya</taxon>
        <taxon>Basidiomycota</taxon>
        <taxon>Agaricomycotina</taxon>
        <taxon>Agaricomycetes</taxon>
        <taxon>Agaricomycetidae</taxon>
        <taxon>Agaricales</taxon>
        <taxon>Agaricineae</taxon>
        <taxon>Hymenogastraceae</taxon>
        <taxon>Gymnopilus</taxon>
    </lineage>
</organism>
<evidence type="ECO:0000256" key="2">
    <source>
        <dbReference type="ARBA" id="ARBA00022737"/>
    </source>
</evidence>
<dbReference type="InterPro" id="IPR015943">
    <property type="entry name" value="WD40/YVTN_repeat-like_dom_sf"/>
</dbReference>
<comment type="caution">
    <text evidence="4">The sequence shown here is derived from an EMBL/GenBank/DDBJ whole genome shotgun (WGS) entry which is preliminary data.</text>
</comment>
<keyword evidence="2" id="KW-0677">Repeat</keyword>
<dbReference type="InterPro" id="IPR001680">
    <property type="entry name" value="WD40_rpt"/>
</dbReference>
<dbReference type="InParanoid" id="A0A409WIY0"/>
<reference evidence="4 5" key="1">
    <citation type="journal article" date="2018" name="Evol. Lett.">
        <title>Horizontal gene cluster transfer increased hallucinogenic mushroom diversity.</title>
        <authorList>
            <person name="Reynolds H.T."/>
            <person name="Vijayakumar V."/>
            <person name="Gluck-Thaler E."/>
            <person name="Korotkin H.B."/>
            <person name="Matheny P.B."/>
            <person name="Slot J.C."/>
        </authorList>
    </citation>
    <scope>NUCLEOTIDE SEQUENCE [LARGE SCALE GENOMIC DNA]</scope>
    <source>
        <strain evidence="4 5">SRW20</strain>
    </source>
</reference>